<dbReference type="InterPro" id="IPR035965">
    <property type="entry name" value="PAS-like_dom_sf"/>
</dbReference>
<dbReference type="SUPFAM" id="SSF55781">
    <property type="entry name" value="GAF domain-like"/>
    <property type="match status" value="2"/>
</dbReference>
<dbReference type="SMART" id="SM00065">
    <property type="entry name" value="GAF"/>
    <property type="match status" value="1"/>
</dbReference>
<protein>
    <submittedName>
        <fullName evidence="8">SpoIIE family protein phosphatase</fullName>
    </submittedName>
</protein>
<dbReference type="EMBL" id="JALKFT010000014">
    <property type="protein sequence ID" value="MCK9877093.1"/>
    <property type="molecule type" value="Genomic_DNA"/>
</dbReference>
<evidence type="ECO:0000259" key="7">
    <source>
        <dbReference type="PROSITE" id="PS50046"/>
    </source>
</evidence>
<accession>A0ABT0JZX2</accession>
<dbReference type="InterPro" id="IPR052016">
    <property type="entry name" value="Bact_Sigma-Reg"/>
</dbReference>
<dbReference type="RefSeq" id="WP_248825383.1">
    <property type="nucleotide sequence ID" value="NZ_JALKFT010000014.1"/>
</dbReference>
<dbReference type="InterPro" id="IPR013515">
    <property type="entry name" value="Phytochrome_cen-reg"/>
</dbReference>
<dbReference type="InterPro" id="IPR036457">
    <property type="entry name" value="PPM-type-like_dom_sf"/>
</dbReference>
<dbReference type="Gene3D" id="3.60.40.10">
    <property type="entry name" value="PPM-type phosphatase domain"/>
    <property type="match status" value="1"/>
</dbReference>
<keyword evidence="4" id="KW-0157">Chromophore</keyword>
<dbReference type="Pfam" id="PF08446">
    <property type="entry name" value="PAS_2"/>
    <property type="match status" value="1"/>
</dbReference>
<dbReference type="Gene3D" id="3.30.450.20">
    <property type="entry name" value="PAS domain"/>
    <property type="match status" value="1"/>
</dbReference>
<sequence length="838" mass="89797">MSGGVPRATGARGSAREADPSGAVAGPFEGPLEPRFDGPVDLTNCDREPIHIPGSVQPHGVLLAVRTDDDLTVARVSANVAEALGREPDQLLGRPLREVAGPAVAKTILDVVRTAFDLREASPVDLLLGDGDGWRHYDALLHRVGELVVCELQPAQGVRPLTYVGTYARTRQSVLRLNGSRSLAELYDVVVEEVRRLTGFDRVMVYRFDPEWNGEVVAEARLERLNSFRGLHYPASDIPVQARALYERSWLRLIPDVDCQPVPVVPALDPSTGAALDLSDAWLRSVSPIHLEYLRNMGVTASMSISLLREGRLWGLIACHHYSGAHEPGYEVCAAAEFLGHLFSLRLVAREEQQHLAASLASRRVLDQLVTAAQREGVSLADQLTTAALNLTHLIGCSGAVIAVDGEYRTVGEVPPRRIARAVFDTLGSQAEILACDAVPTELPQFAEYRAVACGMLAFRLSRDEGVAWFRPETVRTVDWGGDPENAKIIAAEGGEVRLSPRRSFDRWRQVVRDRARPWTPQERALADELRQALTRVAYARARQTAALARLMQESLLPRRLAPIHGFELESWYNPAATDRVGGDWYDAIPMPDGRVAVVVGDVAGHGIAAAGTMAQLRGALRAYVVALDPASRAPGPVCSVPRLPASRMPGPGSPAPARLVLDQLGRLVDVLLPEAIATVIVAMVDPATGAVEIASSGHPPPLRLAAAGTASVVDLDVAPPVGAVDLLSLTPTGTEPAGTAGPPVGVETVVRLGPGDTLVLFSDGVTERRGEAPDVGIERLRAGAERAAPGAENLRALGDDLFDTCRDPDSDDDATLLLLRRRPGAATPRFPADTTSS</sequence>
<keyword evidence="9" id="KW-1185">Reference proteome</keyword>
<evidence type="ECO:0000256" key="3">
    <source>
        <dbReference type="ARBA" id="ARBA00022801"/>
    </source>
</evidence>
<dbReference type="Pfam" id="PF07228">
    <property type="entry name" value="SpoIIE"/>
    <property type="match status" value="1"/>
</dbReference>
<dbReference type="Pfam" id="PF00360">
    <property type="entry name" value="PHY"/>
    <property type="match status" value="1"/>
</dbReference>
<dbReference type="InterPro" id="IPR043150">
    <property type="entry name" value="Phytochrome_PHY_sf"/>
</dbReference>
<comment type="caution">
    <text evidence="8">The sequence shown here is derived from an EMBL/GenBank/DDBJ whole genome shotgun (WGS) entry which is preliminary data.</text>
</comment>
<evidence type="ECO:0000256" key="6">
    <source>
        <dbReference type="SAM" id="MobiDB-lite"/>
    </source>
</evidence>
<evidence type="ECO:0000313" key="8">
    <source>
        <dbReference type="EMBL" id="MCK9877093.1"/>
    </source>
</evidence>
<dbReference type="PANTHER" id="PTHR43156">
    <property type="entry name" value="STAGE II SPORULATION PROTEIN E-RELATED"/>
    <property type="match status" value="1"/>
</dbReference>
<dbReference type="InterPro" id="IPR016132">
    <property type="entry name" value="Phyto_chromo_attachment"/>
</dbReference>
<evidence type="ECO:0000256" key="1">
    <source>
        <dbReference type="ARBA" id="ARBA00022543"/>
    </source>
</evidence>
<feature type="domain" description="Phytochrome chromophore attachment site" evidence="7">
    <location>
        <begin position="182"/>
        <end position="341"/>
    </location>
</feature>
<dbReference type="SUPFAM" id="SSF55785">
    <property type="entry name" value="PYP-like sensor domain (PAS domain)"/>
    <property type="match status" value="1"/>
</dbReference>
<evidence type="ECO:0000256" key="2">
    <source>
        <dbReference type="ARBA" id="ARBA00022606"/>
    </source>
</evidence>
<dbReference type="InterPro" id="IPR003018">
    <property type="entry name" value="GAF"/>
</dbReference>
<keyword evidence="2" id="KW-0716">Sensory transduction</keyword>
<keyword evidence="1" id="KW-0600">Photoreceptor protein</keyword>
<organism evidence="8 9">
    <name type="scientific">Frankia umida</name>
    <dbReference type="NCBI Taxonomy" id="573489"/>
    <lineage>
        <taxon>Bacteria</taxon>
        <taxon>Bacillati</taxon>
        <taxon>Actinomycetota</taxon>
        <taxon>Actinomycetes</taxon>
        <taxon>Frankiales</taxon>
        <taxon>Frankiaceae</taxon>
        <taxon>Frankia</taxon>
    </lineage>
</organism>
<dbReference type="PANTHER" id="PTHR43156:SF2">
    <property type="entry name" value="STAGE II SPORULATION PROTEIN E"/>
    <property type="match status" value="1"/>
</dbReference>
<dbReference type="Gene3D" id="3.30.450.40">
    <property type="match status" value="1"/>
</dbReference>
<gene>
    <name evidence="8" type="ORF">MXD59_15145</name>
</gene>
<evidence type="ECO:0000256" key="5">
    <source>
        <dbReference type="ARBA" id="ARBA00023170"/>
    </source>
</evidence>
<keyword evidence="5" id="KW-0675">Receptor</keyword>
<dbReference type="Gene3D" id="3.30.450.270">
    <property type="match status" value="1"/>
</dbReference>
<dbReference type="InterPro" id="IPR029016">
    <property type="entry name" value="GAF-like_dom_sf"/>
</dbReference>
<keyword evidence="3" id="KW-0378">Hydrolase</keyword>
<dbReference type="InterPro" id="IPR001932">
    <property type="entry name" value="PPM-type_phosphatase-like_dom"/>
</dbReference>
<evidence type="ECO:0000256" key="4">
    <source>
        <dbReference type="ARBA" id="ARBA00022991"/>
    </source>
</evidence>
<dbReference type="PROSITE" id="PS50046">
    <property type="entry name" value="PHYTOCHROME_2"/>
    <property type="match status" value="1"/>
</dbReference>
<name>A0ABT0JZX2_9ACTN</name>
<dbReference type="SUPFAM" id="SSF81606">
    <property type="entry name" value="PP2C-like"/>
    <property type="match status" value="1"/>
</dbReference>
<dbReference type="Proteomes" id="UP001201873">
    <property type="component" value="Unassembled WGS sequence"/>
</dbReference>
<feature type="region of interest" description="Disordered" evidence="6">
    <location>
        <begin position="1"/>
        <end position="31"/>
    </location>
</feature>
<proteinExistence type="predicted"/>
<dbReference type="InterPro" id="IPR001294">
    <property type="entry name" value="Phytochrome"/>
</dbReference>
<evidence type="ECO:0000313" key="9">
    <source>
        <dbReference type="Proteomes" id="UP001201873"/>
    </source>
</evidence>
<dbReference type="PRINTS" id="PR01033">
    <property type="entry name" value="PHYTOCHROME"/>
</dbReference>
<reference evidence="8 9" key="1">
    <citation type="submission" date="2022-04" db="EMBL/GenBank/DDBJ databases">
        <title>Genome diversity in the genus Frankia.</title>
        <authorList>
            <person name="Carlos-Shanley C."/>
            <person name="Hahn D."/>
        </authorList>
    </citation>
    <scope>NUCLEOTIDE SEQUENCE [LARGE SCALE GENOMIC DNA]</scope>
    <source>
        <strain evidence="8 9">Ag45/Mut15</strain>
    </source>
</reference>
<dbReference type="Pfam" id="PF01590">
    <property type="entry name" value="GAF"/>
    <property type="match status" value="1"/>
</dbReference>
<dbReference type="InterPro" id="IPR013654">
    <property type="entry name" value="PAS_2"/>
</dbReference>
<dbReference type="SMART" id="SM00331">
    <property type="entry name" value="PP2C_SIG"/>
    <property type="match status" value="1"/>
</dbReference>